<keyword evidence="1 4" id="KW-0812">Transmembrane</keyword>
<gene>
    <name evidence="5" type="ORF">GS617_12005</name>
</gene>
<name>A0ABX1WCJ3_9RHOB</name>
<dbReference type="CDD" id="cd06174">
    <property type="entry name" value="MFS"/>
    <property type="match status" value="1"/>
</dbReference>
<evidence type="ECO:0000313" key="5">
    <source>
        <dbReference type="EMBL" id="NOD30999.1"/>
    </source>
</evidence>
<dbReference type="SUPFAM" id="SSF103473">
    <property type="entry name" value="MFS general substrate transporter"/>
    <property type="match status" value="1"/>
</dbReference>
<evidence type="ECO:0000256" key="3">
    <source>
        <dbReference type="ARBA" id="ARBA00023136"/>
    </source>
</evidence>
<proteinExistence type="predicted"/>
<dbReference type="Gene3D" id="1.20.1250.20">
    <property type="entry name" value="MFS general substrate transporter like domains"/>
    <property type="match status" value="2"/>
</dbReference>
<feature type="transmembrane region" description="Helical" evidence="4">
    <location>
        <begin position="20"/>
        <end position="46"/>
    </location>
</feature>
<feature type="transmembrane region" description="Helical" evidence="4">
    <location>
        <begin position="143"/>
        <end position="166"/>
    </location>
</feature>
<feature type="transmembrane region" description="Helical" evidence="4">
    <location>
        <begin position="215"/>
        <end position="240"/>
    </location>
</feature>
<evidence type="ECO:0000256" key="4">
    <source>
        <dbReference type="SAM" id="Phobius"/>
    </source>
</evidence>
<feature type="transmembrane region" description="Helical" evidence="4">
    <location>
        <begin position="172"/>
        <end position="195"/>
    </location>
</feature>
<organism evidence="5 6">
    <name type="scientific">Ruegeria atlantica</name>
    <dbReference type="NCBI Taxonomy" id="81569"/>
    <lineage>
        <taxon>Bacteria</taxon>
        <taxon>Pseudomonadati</taxon>
        <taxon>Pseudomonadota</taxon>
        <taxon>Alphaproteobacteria</taxon>
        <taxon>Rhodobacterales</taxon>
        <taxon>Roseobacteraceae</taxon>
        <taxon>Ruegeria</taxon>
    </lineage>
</organism>
<feature type="transmembrane region" description="Helical" evidence="4">
    <location>
        <begin position="307"/>
        <end position="329"/>
    </location>
</feature>
<dbReference type="Proteomes" id="UP000599383">
    <property type="component" value="Unassembled WGS sequence"/>
</dbReference>
<keyword evidence="3 4" id="KW-0472">Membrane</keyword>
<dbReference type="InterPro" id="IPR036259">
    <property type="entry name" value="MFS_trans_sf"/>
</dbReference>
<comment type="caution">
    <text evidence="5">The sequence shown here is derived from an EMBL/GenBank/DDBJ whole genome shotgun (WGS) entry which is preliminary data.</text>
</comment>
<dbReference type="RefSeq" id="WP_152457217.1">
    <property type="nucleotide sequence ID" value="NZ_WVQY01000004.1"/>
</dbReference>
<feature type="transmembrane region" description="Helical" evidence="4">
    <location>
        <begin position="252"/>
        <end position="269"/>
    </location>
</feature>
<feature type="transmembrane region" description="Helical" evidence="4">
    <location>
        <begin position="341"/>
        <end position="364"/>
    </location>
</feature>
<feature type="transmembrane region" description="Helical" evidence="4">
    <location>
        <begin position="281"/>
        <end position="301"/>
    </location>
</feature>
<evidence type="ECO:0000256" key="1">
    <source>
        <dbReference type="ARBA" id="ARBA00022692"/>
    </source>
</evidence>
<feature type="transmembrane region" description="Helical" evidence="4">
    <location>
        <begin position="370"/>
        <end position="389"/>
    </location>
</feature>
<protein>
    <submittedName>
        <fullName evidence="5">MFS transporter</fullName>
    </submittedName>
</protein>
<keyword evidence="2 4" id="KW-1133">Transmembrane helix</keyword>
<evidence type="ECO:0000256" key="2">
    <source>
        <dbReference type="ARBA" id="ARBA00022989"/>
    </source>
</evidence>
<accession>A0ABX1WCJ3</accession>
<feature type="transmembrane region" description="Helical" evidence="4">
    <location>
        <begin position="67"/>
        <end position="95"/>
    </location>
</feature>
<dbReference type="InterPro" id="IPR011701">
    <property type="entry name" value="MFS"/>
</dbReference>
<dbReference type="Pfam" id="PF07690">
    <property type="entry name" value="MFS_1"/>
    <property type="match status" value="1"/>
</dbReference>
<evidence type="ECO:0000313" key="6">
    <source>
        <dbReference type="Proteomes" id="UP000599383"/>
    </source>
</evidence>
<reference evidence="5 6" key="1">
    <citation type="submission" date="2019-12" db="EMBL/GenBank/DDBJ databases">
        <title>Ruegeria JWLKs population differentiation of coral mucus and skeleton niches.</title>
        <authorList>
            <person name="Luo D."/>
        </authorList>
    </citation>
    <scope>NUCLEOTIDE SEQUENCE [LARGE SCALE GENOMIC DNA]</scope>
    <source>
        <strain evidence="5 6">HKCCD6238</strain>
    </source>
</reference>
<feature type="transmembrane region" description="Helical" evidence="4">
    <location>
        <begin position="101"/>
        <end position="123"/>
    </location>
</feature>
<keyword evidence="6" id="KW-1185">Reference proteome</keyword>
<sequence length="410" mass="45287">MLKPMPLTEAQSLPFWRRPITLLFMMALTMPIAFNAWSALLNNFVIEVANFDGADIGLLHTVREIPGFLAVGVIAVIIFIREQVLAMISLMMLGVATAVTAWFPSLGGLLFVTLFSSIGFHYYETVNQSLQLQWLPKDRAPQVLGWLVAMGSAATMVVYGLIVLTWDRFDLSYNFVFMASGGVTAALALFCLFAYPQFDAPTPQTKKLILRRRYWLYYALQFMAGARRQIFVVFAGFMMVEKFGFEVHELTSLYLINLMINMMAAPLLGKAVAKFGERRTLIFEYTGLAIVFAAYGGIYWFGWGVLLAAILYVIDHVLFALALALKTYFQKIADPADIAPTAAVAFTINHIAAVFLPALLGLLWVVSPGAVFGLAAAMAIVSLLLSLLIPRHPEPGNETILTKYAPAPAE</sequence>
<dbReference type="EMBL" id="WVQY01000004">
    <property type="protein sequence ID" value="NOD30999.1"/>
    <property type="molecule type" value="Genomic_DNA"/>
</dbReference>